<organism evidence="1 2">
    <name type="scientific">Fulvimarina manganoxydans</name>
    <dbReference type="NCBI Taxonomy" id="937218"/>
    <lineage>
        <taxon>Bacteria</taxon>
        <taxon>Pseudomonadati</taxon>
        <taxon>Pseudomonadota</taxon>
        <taxon>Alphaproteobacteria</taxon>
        <taxon>Hyphomicrobiales</taxon>
        <taxon>Aurantimonadaceae</taxon>
        <taxon>Fulvimarina</taxon>
    </lineage>
</organism>
<proteinExistence type="predicted"/>
<dbReference type="STRING" id="937218.SAMN06297251_11299"/>
<dbReference type="OrthoDB" id="7874861at2"/>
<dbReference type="EMBL" id="FWXR01000012">
    <property type="protein sequence ID" value="SMC92014.1"/>
    <property type="molecule type" value="Genomic_DNA"/>
</dbReference>
<reference evidence="1 2" key="1">
    <citation type="submission" date="2017-04" db="EMBL/GenBank/DDBJ databases">
        <authorList>
            <person name="Afonso C.L."/>
            <person name="Miller P.J."/>
            <person name="Scott M.A."/>
            <person name="Spackman E."/>
            <person name="Goraichik I."/>
            <person name="Dimitrov K.M."/>
            <person name="Suarez D.L."/>
            <person name="Swayne D.E."/>
        </authorList>
    </citation>
    <scope>NUCLEOTIDE SEQUENCE [LARGE SCALE GENOMIC DNA]</scope>
    <source>
        <strain evidence="1 2">CGMCC 1.10972</strain>
    </source>
</reference>
<evidence type="ECO:0008006" key="3">
    <source>
        <dbReference type="Google" id="ProtNLM"/>
    </source>
</evidence>
<gene>
    <name evidence="1" type="ORF">SAMN06297251_11299</name>
</gene>
<keyword evidence="2" id="KW-1185">Reference proteome</keyword>
<protein>
    <recommendedName>
        <fullName evidence="3">DNA binding domain-containing protein, excisionase family</fullName>
    </recommendedName>
</protein>
<sequence>MRSESVSRGALTVDEFCAWASIGRSKFYNEVNAGRLLVRKLGRKSVVTMTDAQAWLDSLPVLETREAA</sequence>
<evidence type="ECO:0000313" key="1">
    <source>
        <dbReference type="EMBL" id="SMC92014.1"/>
    </source>
</evidence>
<evidence type="ECO:0000313" key="2">
    <source>
        <dbReference type="Proteomes" id="UP000192656"/>
    </source>
</evidence>
<name>A0A1W2D4I7_9HYPH</name>
<accession>A0A1W2D4I7</accession>
<dbReference type="AlphaFoldDB" id="A0A1W2D4I7"/>
<dbReference type="Proteomes" id="UP000192656">
    <property type="component" value="Unassembled WGS sequence"/>
</dbReference>